<dbReference type="Gramene" id="OGLUM01G27580.5">
    <property type="protein sequence ID" value="OGLUM01G27580.5"/>
    <property type="gene ID" value="OGLUM01G27580"/>
</dbReference>
<dbReference type="Proteomes" id="UP000026961">
    <property type="component" value="Chromosome 1"/>
</dbReference>
<dbReference type="EnsemblPlants" id="OGLUM01G27580.5">
    <property type="protein sequence ID" value="OGLUM01G27580.5"/>
    <property type="gene ID" value="OGLUM01G27580"/>
</dbReference>
<accession>A0A0D9YC46</accession>
<name>A0A0D9YC46_9ORYZ</name>
<evidence type="ECO:0000313" key="2">
    <source>
        <dbReference type="EnsemblPlants" id="OGLUM01G27580.5"/>
    </source>
</evidence>
<keyword evidence="1" id="KW-1133">Transmembrane helix</keyword>
<reference evidence="2" key="2">
    <citation type="submission" date="2015-04" db="UniProtKB">
        <authorList>
            <consortium name="EnsemblPlants"/>
        </authorList>
    </citation>
    <scope>IDENTIFICATION</scope>
</reference>
<keyword evidence="1" id="KW-0472">Membrane</keyword>
<dbReference type="HOGENOM" id="CLU_098815_0_0_1"/>
<evidence type="ECO:0000313" key="3">
    <source>
        <dbReference type="Proteomes" id="UP000026961"/>
    </source>
</evidence>
<keyword evidence="3" id="KW-1185">Reference proteome</keyword>
<feature type="transmembrane region" description="Helical" evidence="1">
    <location>
        <begin position="16"/>
        <end position="37"/>
    </location>
</feature>
<organism evidence="2">
    <name type="scientific">Oryza glumipatula</name>
    <dbReference type="NCBI Taxonomy" id="40148"/>
    <lineage>
        <taxon>Eukaryota</taxon>
        <taxon>Viridiplantae</taxon>
        <taxon>Streptophyta</taxon>
        <taxon>Embryophyta</taxon>
        <taxon>Tracheophyta</taxon>
        <taxon>Spermatophyta</taxon>
        <taxon>Magnoliopsida</taxon>
        <taxon>Liliopsida</taxon>
        <taxon>Poales</taxon>
        <taxon>Poaceae</taxon>
        <taxon>BOP clade</taxon>
        <taxon>Oryzoideae</taxon>
        <taxon>Oryzeae</taxon>
        <taxon>Oryzinae</taxon>
        <taxon>Oryza</taxon>
    </lineage>
</organism>
<keyword evidence="1" id="KW-0812">Transmembrane</keyword>
<dbReference type="AlphaFoldDB" id="A0A0D9YC46"/>
<sequence length="151" mass="16776">MEQQTTSYEELDGGFCAYYCGTASLVPLLAVASISLVNNREWREYNLIMSKLWSAQPGGFARFAGSSQMVPPMRTEDGSSQFLPGHAAFSGVPQVNMPMFPTGMNDQWHGAFTYNTRMYTADQMMGYAGSTQSYREPCVATVGGRQRHNMR</sequence>
<protein>
    <submittedName>
        <fullName evidence="2">Uncharacterized protein</fullName>
    </submittedName>
</protein>
<reference evidence="2" key="3">
    <citation type="submission" date="2018-05" db="EMBL/GenBank/DDBJ databases">
        <title>OgluRS3 (Oryza glumaepatula Reference Sequence Version 3).</title>
        <authorList>
            <person name="Zhang J."/>
            <person name="Kudrna D."/>
            <person name="Lee S."/>
            <person name="Talag J."/>
            <person name="Welchert J."/>
            <person name="Wing R.A."/>
        </authorList>
    </citation>
    <scope>NUCLEOTIDE SEQUENCE [LARGE SCALE GENOMIC DNA]</scope>
</reference>
<reference evidence="2" key="1">
    <citation type="submission" date="2013-08" db="EMBL/GenBank/DDBJ databases">
        <title>Oryza genome evolution.</title>
        <authorList>
            <person name="Wing R.A."/>
            <person name="Panaud O."/>
            <person name="Oliveira A.C."/>
        </authorList>
    </citation>
    <scope>NUCLEOTIDE SEQUENCE</scope>
</reference>
<proteinExistence type="predicted"/>
<evidence type="ECO:0000256" key="1">
    <source>
        <dbReference type="SAM" id="Phobius"/>
    </source>
</evidence>